<keyword evidence="4" id="KW-0449">Lipoprotein</keyword>
<evidence type="ECO:0000256" key="1">
    <source>
        <dbReference type="ARBA" id="ARBA00004370"/>
    </source>
</evidence>
<evidence type="ECO:0000259" key="5">
    <source>
        <dbReference type="Pfam" id="PF05433"/>
    </source>
</evidence>
<proteinExistence type="predicted"/>
<evidence type="ECO:0000313" key="7">
    <source>
        <dbReference type="EMBL" id="VFJ50297.1"/>
    </source>
</evidence>
<dbReference type="EMBL" id="CAADEZ010000082">
    <property type="protein sequence ID" value="VFJ50297.1"/>
    <property type="molecule type" value="Genomic_DNA"/>
</dbReference>
<dbReference type="Pfam" id="PF16998">
    <property type="entry name" value="17kDa_Anti_2"/>
    <property type="match status" value="1"/>
</dbReference>
<evidence type="ECO:0000313" key="8">
    <source>
        <dbReference type="EMBL" id="VFJ56491.1"/>
    </source>
</evidence>
<dbReference type="PANTHER" id="PTHR35603:SF2">
    <property type="entry name" value="OUTER MEMBRANE LIPOPROTEIN"/>
    <property type="match status" value="1"/>
</dbReference>
<evidence type="ECO:0000256" key="2">
    <source>
        <dbReference type="ARBA" id="ARBA00022729"/>
    </source>
</evidence>
<comment type="subcellular location">
    <subcellularLocation>
        <location evidence="1">Membrane</location>
    </subcellularLocation>
</comment>
<dbReference type="InterPro" id="IPR016364">
    <property type="entry name" value="Surface_antigen_Rickettsia"/>
</dbReference>
<accession>A0A450SRD8</accession>
<gene>
    <name evidence="7" type="ORF">BECKFM1743A_GA0114220_100824</name>
    <name evidence="9" type="ORF">BECKFM1743B_GA0114221_100654</name>
    <name evidence="8" type="ORF">BECKFM1743C_GA0114222_101785</name>
</gene>
<dbReference type="EMBL" id="CAADFA010000178">
    <property type="protein sequence ID" value="VFJ56491.1"/>
    <property type="molecule type" value="Genomic_DNA"/>
</dbReference>
<dbReference type="EMBL" id="CAADFL010000065">
    <property type="protein sequence ID" value="VFK08299.1"/>
    <property type="molecule type" value="Genomic_DNA"/>
</dbReference>
<dbReference type="PIRSF" id="PIRSF002721">
    <property type="entry name" value="Surface_antigen_Rickettsia"/>
    <property type="match status" value="1"/>
</dbReference>
<feature type="domain" description="Glycine zipper 2TM" evidence="5">
    <location>
        <begin position="31"/>
        <end position="71"/>
    </location>
</feature>
<reference evidence="8" key="1">
    <citation type="submission" date="2019-02" db="EMBL/GenBank/DDBJ databases">
        <authorList>
            <person name="Gruber-Vodicka R. H."/>
            <person name="Seah K. B. B."/>
        </authorList>
    </citation>
    <scope>NUCLEOTIDE SEQUENCE</scope>
    <source>
        <strain evidence="7">BECK_BZ163</strain>
        <strain evidence="9">BECK_BZ164</strain>
        <strain evidence="8">BECK_BZ165</strain>
    </source>
</reference>
<keyword evidence="3" id="KW-0472">Membrane</keyword>
<dbReference type="PROSITE" id="PS51257">
    <property type="entry name" value="PROKAR_LIPOPROTEIN"/>
    <property type="match status" value="1"/>
</dbReference>
<dbReference type="InterPro" id="IPR008816">
    <property type="entry name" value="Gly_zipper_2TM_dom"/>
</dbReference>
<dbReference type="PANTHER" id="PTHR35603">
    <property type="match status" value="1"/>
</dbReference>
<keyword evidence="4" id="KW-0564">Palmitate</keyword>
<feature type="domain" description="Surface antigen" evidence="6">
    <location>
        <begin position="93"/>
        <end position="154"/>
    </location>
</feature>
<dbReference type="InterPro" id="IPR032635">
    <property type="entry name" value="Anti_2"/>
</dbReference>
<dbReference type="InterPro" id="IPR051407">
    <property type="entry name" value="Bact_OM_lipoprot/Surf_antigen"/>
</dbReference>
<evidence type="ECO:0000313" key="9">
    <source>
        <dbReference type="EMBL" id="VFK08299.1"/>
    </source>
</evidence>
<name>A0A450SRD8_9GAMM</name>
<sequence>MWNKILISTFLATGLALSGCNMDGPTNEQTGMVLGGVIGGVAGNQVGGGSGRTVATVIGALAGAYIGGKIGHSMDETDRLRAEQALEETPTGTTSSWHNPDTGDQYAVTPTNTYYAADTGRPCREYALDATIGGSEEKVYGTACRTPDGYWETVN</sequence>
<evidence type="ECO:0000256" key="4">
    <source>
        <dbReference type="ARBA" id="ARBA00023139"/>
    </source>
</evidence>
<organism evidence="8">
    <name type="scientific">Candidatus Kentrum sp. FM</name>
    <dbReference type="NCBI Taxonomy" id="2126340"/>
    <lineage>
        <taxon>Bacteria</taxon>
        <taxon>Pseudomonadati</taxon>
        <taxon>Pseudomonadota</taxon>
        <taxon>Gammaproteobacteria</taxon>
        <taxon>Candidatus Kentrum</taxon>
    </lineage>
</organism>
<keyword evidence="2" id="KW-0732">Signal</keyword>
<dbReference type="AlphaFoldDB" id="A0A450SRD8"/>
<protein>
    <submittedName>
        <fullName evidence="8">Surface antigen</fullName>
    </submittedName>
</protein>
<dbReference type="GO" id="GO:0019867">
    <property type="term" value="C:outer membrane"/>
    <property type="evidence" value="ECO:0007669"/>
    <property type="project" value="InterPro"/>
</dbReference>
<evidence type="ECO:0000256" key="3">
    <source>
        <dbReference type="ARBA" id="ARBA00023136"/>
    </source>
</evidence>
<evidence type="ECO:0000259" key="6">
    <source>
        <dbReference type="Pfam" id="PF16998"/>
    </source>
</evidence>
<dbReference type="Pfam" id="PF05433">
    <property type="entry name" value="Rick_17kDa_Anti"/>
    <property type="match status" value="1"/>
</dbReference>